<reference evidence="2 3" key="1">
    <citation type="submission" date="2016-07" db="EMBL/GenBank/DDBJ databases">
        <title>Pervasive Adenine N6-methylation of Active Genes in Fungi.</title>
        <authorList>
            <consortium name="DOE Joint Genome Institute"/>
            <person name="Mondo S.J."/>
            <person name="Dannebaum R.O."/>
            <person name="Kuo R.C."/>
            <person name="Labutti K."/>
            <person name="Haridas S."/>
            <person name="Kuo A."/>
            <person name="Salamov A."/>
            <person name="Ahrendt S.R."/>
            <person name="Lipzen A."/>
            <person name="Sullivan W."/>
            <person name="Andreopoulos W.B."/>
            <person name="Clum A."/>
            <person name="Lindquist E."/>
            <person name="Daum C."/>
            <person name="Ramamoorthy G.K."/>
            <person name="Gryganskyi A."/>
            <person name="Culley D."/>
            <person name="Magnuson J.K."/>
            <person name="James T.Y."/>
            <person name="O'Malley M.A."/>
            <person name="Stajich J.E."/>
            <person name="Spatafora J.W."/>
            <person name="Visel A."/>
            <person name="Grigoriev I.V."/>
        </authorList>
    </citation>
    <scope>NUCLEOTIDE SEQUENCE [LARGE SCALE GENOMIC DNA]</scope>
    <source>
        <strain evidence="2 3">JEL800</strain>
    </source>
</reference>
<name>A0A1Y2AVT7_9FUNG</name>
<feature type="region of interest" description="Disordered" evidence="1">
    <location>
        <begin position="32"/>
        <end position="51"/>
    </location>
</feature>
<keyword evidence="3" id="KW-1185">Reference proteome</keyword>
<dbReference type="OrthoDB" id="2101244at2759"/>
<dbReference type="Proteomes" id="UP000193642">
    <property type="component" value="Unassembled WGS sequence"/>
</dbReference>
<proteinExistence type="predicted"/>
<evidence type="ECO:0000313" key="3">
    <source>
        <dbReference type="Proteomes" id="UP000193642"/>
    </source>
</evidence>
<sequence>MQLRKRMRLKHMEHGNMETGAGAIQLNNGRFQINQQPNSGSRWDSGSQGSASGTLLCMQNDGNLSCMTEAVLFGR</sequence>
<gene>
    <name evidence="2" type="ORF">BCR33DRAFT_794901</name>
</gene>
<evidence type="ECO:0000313" key="2">
    <source>
        <dbReference type="EMBL" id="ORY26015.1"/>
    </source>
</evidence>
<protein>
    <submittedName>
        <fullName evidence="2">Uncharacterized protein</fullName>
    </submittedName>
</protein>
<evidence type="ECO:0000256" key="1">
    <source>
        <dbReference type="SAM" id="MobiDB-lite"/>
    </source>
</evidence>
<dbReference type="SUPFAM" id="SSF51110">
    <property type="entry name" value="alpha-D-mannose-specific plant lectins"/>
    <property type="match status" value="1"/>
</dbReference>
<organism evidence="2 3">
    <name type="scientific">Rhizoclosmatium globosum</name>
    <dbReference type="NCBI Taxonomy" id="329046"/>
    <lineage>
        <taxon>Eukaryota</taxon>
        <taxon>Fungi</taxon>
        <taxon>Fungi incertae sedis</taxon>
        <taxon>Chytridiomycota</taxon>
        <taxon>Chytridiomycota incertae sedis</taxon>
        <taxon>Chytridiomycetes</taxon>
        <taxon>Chytridiales</taxon>
        <taxon>Chytriomycetaceae</taxon>
        <taxon>Rhizoclosmatium</taxon>
    </lineage>
</organism>
<dbReference type="AlphaFoldDB" id="A0A1Y2AVT7"/>
<dbReference type="InterPro" id="IPR036426">
    <property type="entry name" value="Bulb-type_lectin_dom_sf"/>
</dbReference>
<comment type="caution">
    <text evidence="2">The sequence shown here is derived from an EMBL/GenBank/DDBJ whole genome shotgun (WGS) entry which is preliminary data.</text>
</comment>
<dbReference type="EMBL" id="MCGO01000120">
    <property type="protein sequence ID" value="ORY26015.1"/>
    <property type="molecule type" value="Genomic_DNA"/>
</dbReference>
<accession>A0A1Y2AVT7</accession>